<dbReference type="Pfam" id="PF01764">
    <property type="entry name" value="Lipase_3"/>
    <property type="match status" value="1"/>
</dbReference>
<dbReference type="PANTHER" id="PTHR45908">
    <property type="entry name" value="PROTEIN CBG11750-RELATED"/>
    <property type="match status" value="1"/>
</dbReference>
<evidence type="ECO:0000259" key="1">
    <source>
        <dbReference type="Pfam" id="PF01764"/>
    </source>
</evidence>
<dbReference type="InterPro" id="IPR029058">
    <property type="entry name" value="AB_hydrolase_fold"/>
</dbReference>
<sequence>MKSELFLETPILNRSNFVSNLSKKWCTSTSTCFLSIENSKCPNADDRVKLGYECVIEPPKGDEYDDGFVRTKILPYIAASNALNMDQIQTCLDNHFVGAKAFKQYYQICDKQNSTCAAFLAVSPDDKAIILSFEGSKGWSQLVNEGVDFMFDKTVEFPEVGGKIDKYYYDGFYTLWNVGGIKTDVANLAAQYPDYEFWCVGHSMGGSLASVTSAIVIKDGTFKAQKVKLVTFGQPRTGDEAYAEAHDNLVPYRFRVVHNKDKVPHLPWQTNPADQPYHHRFEVWYPNDMTPGSSYKVLHPCRR</sequence>
<evidence type="ECO:0000313" key="3">
    <source>
        <dbReference type="WBParaSite" id="PSU_v2.g15980.t1"/>
    </source>
</evidence>
<dbReference type="CDD" id="cd00519">
    <property type="entry name" value="Lipase_3"/>
    <property type="match status" value="1"/>
</dbReference>
<keyword evidence="2" id="KW-1185">Reference proteome</keyword>
<feature type="domain" description="Fungal lipase-type" evidence="1">
    <location>
        <begin position="131"/>
        <end position="269"/>
    </location>
</feature>
<dbReference type="Proteomes" id="UP000887577">
    <property type="component" value="Unplaced"/>
</dbReference>
<dbReference type="WBParaSite" id="PSU_v2.g15980.t1">
    <property type="protein sequence ID" value="PSU_v2.g15980.t1"/>
    <property type="gene ID" value="PSU_v2.g15980"/>
</dbReference>
<dbReference type="SUPFAM" id="SSF53474">
    <property type="entry name" value="alpha/beta-Hydrolases"/>
    <property type="match status" value="1"/>
</dbReference>
<protein>
    <submittedName>
        <fullName evidence="3">Fungal lipase-like domain-containing protein</fullName>
    </submittedName>
</protein>
<accession>A0A914Y9M3</accession>
<reference evidence="3" key="1">
    <citation type="submission" date="2022-11" db="UniProtKB">
        <authorList>
            <consortium name="WormBaseParasite"/>
        </authorList>
    </citation>
    <scope>IDENTIFICATION</scope>
</reference>
<dbReference type="AlphaFoldDB" id="A0A914Y9M3"/>
<dbReference type="Gene3D" id="3.40.50.1820">
    <property type="entry name" value="alpha/beta hydrolase"/>
    <property type="match status" value="1"/>
</dbReference>
<dbReference type="GO" id="GO:0006629">
    <property type="term" value="P:lipid metabolic process"/>
    <property type="evidence" value="ECO:0007669"/>
    <property type="project" value="InterPro"/>
</dbReference>
<name>A0A914Y9M3_9BILA</name>
<proteinExistence type="predicted"/>
<organism evidence="2 3">
    <name type="scientific">Panagrolaimus superbus</name>
    <dbReference type="NCBI Taxonomy" id="310955"/>
    <lineage>
        <taxon>Eukaryota</taxon>
        <taxon>Metazoa</taxon>
        <taxon>Ecdysozoa</taxon>
        <taxon>Nematoda</taxon>
        <taxon>Chromadorea</taxon>
        <taxon>Rhabditida</taxon>
        <taxon>Tylenchina</taxon>
        <taxon>Panagrolaimomorpha</taxon>
        <taxon>Panagrolaimoidea</taxon>
        <taxon>Panagrolaimidae</taxon>
        <taxon>Panagrolaimus</taxon>
    </lineage>
</organism>
<evidence type="ECO:0000313" key="2">
    <source>
        <dbReference type="Proteomes" id="UP000887577"/>
    </source>
</evidence>
<dbReference type="InterPro" id="IPR002921">
    <property type="entry name" value="Fungal_lipase-type"/>
</dbReference>